<evidence type="ECO:0000313" key="2">
    <source>
        <dbReference type="Proteomes" id="UP001143910"/>
    </source>
</evidence>
<comment type="caution">
    <text evidence="1">The sequence shown here is derived from an EMBL/GenBank/DDBJ whole genome shotgun (WGS) entry which is preliminary data.</text>
</comment>
<name>A0ACC1N6Y3_9HYPO</name>
<reference evidence="1" key="1">
    <citation type="submission" date="2022-08" db="EMBL/GenBank/DDBJ databases">
        <title>Genome Sequence of Lecanicillium fungicola.</title>
        <authorList>
            <person name="Buettner E."/>
        </authorList>
    </citation>
    <scope>NUCLEOTIDE SEQUENCE</scope>
    <source>
        <strain evidence="1">Babe33</strain>
    </source>
</reference>
<organism evidence="1 2">
    <name type="scientific">Zarea fungicola</name>
    <dbReference type="NCBI Taxonomy" id="93591"/>
    <lineage>
        <taxon>Eukaryota</taxon>
        <taxon>Fungi</taxon>
        <taxon>Dikarya</taxon>
        <taxon>Ascomycota</taxon>
        <taxon>Pezizomycotina</taxon>
        <taxon>Sordariomycetes</taxon>
        <taxon>Hypocreomycetidae</taxon>
        <taxon>Hypocreales</taxon>
        <taxon>Cordycipitaceae</taxon>
        <taxon>Zarea</taxon>
    </lineage>
</organism>
<keyword evidence="2" id="KW-1185">Reference proteome</keyword>
<proteinExistence type="predicted"/>
<sequence>MQYSRGVHLVSTDEDHELFPFSSRCLDCVWLNKDFVVGRKYLLGNDAAVYLCRWCGWLVTTQPAWNQPEFHKPCFKRYTHVVFFYYIIGLAQWIIMLVASGLCWHYFKHGNPGTVGAVVAGFVASLWVFCLNAVRGTIMRTYHIALILEAGILATWVVPLRTLFQMANRRHPSGMNGYETAILVFIMFNLVFRSINVIGNTILFFEYKLWRHKKPVMSPARKAWIHALEVFIFFVEPQCVEQEYPARWWFLRTVLEEHSDNSVTDNSIAGAGELDGNESAHMPTMATAEPGIATV</sequence>
<dbReference type="Proteomes" id="UP001143910">
    <property type="component" value="Unassembled WGS sequence"/>
</dbReference>
<evidence type="ECO:0000313" key="1">
    <source>
        <dbReference type="EMBL" id="KAJ2974558.1"/>
    </source>
</evidence>
<dbReference type="EMBL" id="JANJQO010000815">
    <property type="protein sequence ID" value="KAJ2974558.1"/>
    <property type="molecule type" value="Genomic_DNA"/>
</dbReference>
<accession>A0ACC1N6Y3</accession>
<gene>
    <name evidence="1" type="ORF">NQ176_g5993</name>
</gene>
<protein>
    <submittedName>
        <fullName evidence="1">Uncharacterized protein</fullName>
    </submittedName>
</protein>